<sequence length="303" mass="35522">MQAFVNKGQQETTQDLKNTISCQKEKLCQLMDKLRTHDEVVTERNHLRTIVKDFVQWSEKNDVNRKEVFTELLTSFEDQADKLKNAATVECTWQVKYSELQNIKDAIADELKNIKSNKRQLKSKLENAEKNNKCIQNELWEVKLECAELEDKKCIIEKLKANLKSNEEELCKKCKQNDDCIKECNQLKEANEMLELSLKCTKSKLDDAKLNATCAEEKWKLEREALSCELNMKCKELDELVTKVHDDEIKINKLMTTLIELKKASSKKFNELNNQAKKLQEEMYTKENYSNSLKKNDNKQLKR</sequence>
<dbReference type="Proteomes" id="UP000325440">
    <property type="component" value="Unassembled WGS sequence"/>
</dbReference>
<feature type="coiled-coil region" evidence="1">
    <location>
        <begin position="97"/>
        <end position="218"/>
    </location>
</feature>
<evidence type="ECO:0000313" key="3">
    <source>
        <dbReference type="EMBL" id="VVC34786.1"/>
    </source>
</evidence>
<dbReference type="AlphaFoldDB" id="A0A5E4MT50"/>
<proteinExistence type="predicted"/>
<name>A0A5E4MT50_9HEMI</name>
<feature type="compositionally biased region" description="Basic and acidic residues" evidence="2">
    <location>
        <begin position="294"/>
        <end position="303"/>
    </location>
</feature>
<keyword evidence="4" id="KW-1185">Reference proteome</keyword>
<dbReference type="EMBL" id="CABPRJ010001015">
    <property type="protein sequence ID" value="VVC34786.1"/>
    <property type="molecule type" value="Genomic_DNA"/>
</dbReference>
<accession>A0A5E4MT50</accession>
<evidence type="ECO:0000313" key="4">
    <source>
        <dbReference type="Proteomes" id="UP000325440"/>
    </source>
</evidence>
<dbReference type="OrthoDB" id="6599031at2759"/>
<evidence type="ECO:0000256" key="2">
    <source>
        <dbReference type="SAM" id="MobiDB-lite"/>
    </source>
</evidence>
<protein>
    <submittedName>
        <fullName evidence="3">Uncharacterized protein</fullName>
    </submittedName>
</protein>
<organism evidence="3 4">
    <name type="scientific">Cinara cedri</name>
    <dbReference type="NCBI Taxonomy" id="506608"/>
    <lineage>
        <taxon>Eukaryota</taxon>
        <taxon>Metazoa</taxon>
        <taxon>Ecdysozoa</taxon>
        <taxon>Arthropoda</taxon>
        <taxon>Hexapoda</taxon>
        <taxon>Insecta</taxon>
        <taxon>Pterygota</taxon>
        <taxon>Neoptera</taxon>
        <taxon>Paraneoptera</taxon>
        <taxon>Hemiptera</taxon>
        <taxon>Sternorrhyncha</taxon>
        <taxon>Aphidomorpha</taxon>
        <taxon>Aphidoidea</taxon>
        <taxon>Aphididae</taxon>
        <taxon>Lachninae</taxon>
        <taxon>Cinara</taxon>
    </lineage>
</organism>
<evidence type="ECO:0000256" key="1">
    <source>
        <dbReference type="SAM" id="Coils"/>
    </source>
</evidence>
<keyword evidence="1" id="KW-0175">Coiled coil</keyword>
<gene>
    <name evidence="3" type="ORF">CINCED_3A005404</name>
</gene>
<feature type="region of interest" description="Disordered" evidence="2">
    <location>
        <begin position="280"/>
        <end position="303"/>
    </location>
</feature>
<reference evidence="3 4" key="1">
    <citation type="submission" date="2019-08" db="EMBL/GenBank/DDBJ databases">
        <authorList>
            <person name="Alioto T."/>
            <person name="Alioto T."/>
            <person name="Gomez Garrido J."/>
        </authorList>
    </citation>
    <scope>NUCLEOTIDE SEQUENCE [LARGE SCALE GENOMIC DNA]</scope>
</reference>